<dbReference type="Proteomes" id="UP000466785">
    <property type="component" value="Chromosome"/>
</dbReference>
<dbReference type="Gene3D" id="2.10.109.10">
    <property type="entry name" value="Umud Fragment, subunit A"/>
    <property type="match status" value="1"/>
</dbReference>
<name>A0A6N4V3Z9_9MYCO</name>
<organism evidence="1 2">
    <name type="scientific">Mycolicibacterium poriferae</name>
    <dbReference type="NCBI Taxonomy" id="39694"/>
    <lineage>
        <taxon>Bacteria</taxon>
        <taxon>Bacillati</taxon>
        <taxon>Actinomycetota</taxon>
        <taxon>Actinomycetes</taxon>
        <taxon>Mycobacteriales</taxon>
        <taxon>Mycobacteriaceae</taxon>
        <taxon>Mycolicibacterium</taxon>
    </lineage>
</organism>
<evidence type="ECO:0008006" key="3">
    <source>
        <dbReference type="Google" id="ProtNLM"/>
    </source>
</evidence>
<dbReference type="CDD" id="cd06462">
    <property type="entry name" value="Peptidase_S24_S26"/>
    <property type="match status" value="1"/>
</dbReference>
<proteinExistence type="predicted"/>
<sequence length="127" mass="14184">MVLTYPYGMRRNHGWGPTGSGWPLRRFVVAEDSMRPALQPGDGLLAVRLGAPKVGQLRLFRDPRRSTRWLVKRVSAVYGNGRRAIFEFRSDNPDARGAVDSHELGWVSAAGSYVVIWTARAPGGRRH</sequence>
<accession>A0A6N4V3Z9</accession>
<evidence type="ECO:0000313" key="1">
    <source>
        <dbReference type="EMBL" id="BBX49261.1"/>
    </source>
</evidence>
<evidence type="ECO:0000313" key="2">
    <source>
        <dbReference type="Proteomes" id="UP000466785"/>
    </source>
</evidence>
<dbReference type="AlphaFoldDB" id="A0A6N4V3Z9"/>
<reference evidence="1 2" key="1">
    <citation type="journal article" date="2019" name="Emerg. Microbes Infect.">
        <title>Comprehensive subspecies identification of 175 nontuberculous mycobacteria species based on 7547 genomic profiles.</title>
        <authorList>
            <person name="Matsumoto Y."/>
            <person name="Kinjo T."/>
            <person name="Motooka D."/>
            <person name="Nabeya D."/>
            <person name="Jung N."/>
            <person name="Uechi K."/>
            <person name="Horii T."/>
            <person name="Iida T."/>
            <person name="Fujita J."/>
            <person name="Nakamura S."/>
        </authorList>
    </citation>
    <scope>NUCLEOTIDE SEQUENCE [LARGE SCALE GENOMIC DNA]</scope>
    <source>
        <strain evidence="1 2">JCM 12603</strain>
    </source>
</reference>
<dbReference type="SUPFAM" id="SSF51306">
    <property type="entry name" value="LexA/Signal peptidase"/>
    <property type="match status" value="1"/>
</dbReference>
<dbReference type="InterPro" id="IPR036286">
    <property type="entry name" value="LexA/Signal_pep-like_sf"/>
</dbReference>
<dbReference type="KEGG" id="mpof:MPOR_02870"/>
<protein>
    <recommendedName>
        <fullName evidence="3">Peptidase S24/S26A/S26B/S26C domain-containing protein</fullName>
    </recommendedName>
</protein>
<gene>
    <name evidence="1" type="ORF">MPOR_02870</name>
</gene>
<keyword evidence="2" id="KW-1185">Reference proteome</keyword>
<dbReference type="EMBL" id="AP022570">
    <property type="protein sequence ID" value="BBX49261.1"/>
    <property type="molecule type" value="Genomic_DNA"/>
</dbReference>